<dbReference type="SMART" id="SM00028">
    <property type="entry name" value="TPR"/>
    <property type="match status" value="2"/>
</dbReference>
<dbReference type="OrthoDB" id="348005at2759"/>
<dbReference type="EMBL" id="HG690580">
    <property type="protein sequence ID" value="CDI74876.1"/>
    <property type="molecule type" value="Genomic_DNA"/>
</dbReference>
<feature type="domain" description="CS" evidence="2">
    <location>
        <begin position="2"/>
        <end position="94"/>
    </location>
</feature>
<keyword evidence="4" id="KW-1185">Reference proteome</keyword>
<dbReference type="PROSITE" id="PS51203">
    <property type="entry name" value="CS"/>
    <property type="match status" value="1"/>
</dbReference>
<dbReference type="InterPro" id="IPR011990">
    <property type="entry name" value="TPR-like_helical_dom_sf"/>
</dbReference>
<feature type="region of interest" description="Disordered" evidence="1">
    <location>
        <begin position="336"/>
        <end position="361"/>
    </location>
</feature>
<dbReference type="SUPFAM" id="SSF48452">
    <property type="entry name" value="TPR-like"/>
    <property type="match status" value="1"/>
</dbReference>
<dbReference type="InterPro" id="IPR008978">
    <property type="entry name" value="HSP20-like_chaperone"/>
</dbReference>
<protein>
    <recommendedName>
        <fullName evidence="2">CS domain-containing protein</fullName>
    </recommendedName>
</protein>
<dbReference type="AlphaFoldDB" id="U6G3S8"/>
<dbReference type="GO" id="GO:0036158">
    <property type="term" value="P:outer dynein arm assembly"/>
    <property type="evidence" value="ECO:0007669"/>
    <property type="project" value="TreeGrafter"/>
</dbReference>
<sequence>MPNTITYEWSQTVTSLSLRLRIPSLKADLQQRRRDRQLSVVVASCYIRVCWHPWFLEVDLWGDVAFQSATITPAVDYLTIIVPKVEEGMWGSLTAVSNPALQQDIRERRRSALAAYADWQEQLQHQRTAAREARRQEQQKHIWRQQQEQREWHEHQRSIQVKQVLEQLPEDTEHSAVCGGTREVTPPPLADEQPAEHKWKGLCEPSATEDTCSYQDGQQQLQPDGPAFAADSGEESCRNGTLGNNHSVIVEHDVKPYTRERNKELRTKTPAARPATQRDACIEQKSTHAAFSTSLAVCAKKDLLGASNYGQLAMPEVQSVSPSPCTTVKVSFAARRPNRAPARGPLPPPLPQTEPGLSSEVRMREKPEDLSRLQEASPLWLQSKAGRLLLGGDAAAADEAYSLILKPSQHQSLHRLVHIKALCGRSLARLASGNAKKALSDCNEAMTLLQELQQQEDAAAAVAGQPLERGPLQAELSHLQHVLLARRAAAFLRLDALEDAEKSLQELLQLHPSQTVAMVDDVDIRNNESLQQQRAAVSADLCHIRRLKQMREMKDDGDTLLRLTLASQQETGGVNARPARRREADGNVDATLDVAQTEAVTRARTATFQLRAAVKASTAANTSLPWAAAAATVLANLALALMQLKETSSVPAAESSLKTAETLIHHAEECLRRQHIETTQSLSQAKERKESAEDSKLSSGRCTTELSHYLPPPVAAGHLGMLHQTVRLRNLPEL</sequence>
<name>U6G3S8_9EIME</name>
<accession>U6G3S8</accession>
<proteinExistence type="predicted"/>
<dbReference type="Gene3D" id="1.25.40.10">
    <property type="entry name" value="Tetratricopeptide repeat domain"/>
    <property type="match status" value="1"/>
</dbReference>
<feature type="compositionally biased region" description="Low complexity" evidence="1">
    <location>
        <begin position="216"/>
        <end position="226"/>
    </location>
</feature>
<evidence type="ECO:0000256" key="1">
    <source>
        <dbReference type="SAM" id="MobiDB-lite"/>
    </source>
</evidence>
<feature type="compositionally biased region" description="Basic and acidic residues" evidence="1">
    <location>
        <begin position="685"/>
        <end position="696"/>
    </location>
</feature>
<dbReference type="InterPro" id="IPR007052">
    <property type="entry name" value="CS_dom"/>
</dbReference>
<dbReference type="PANTHER" id="PTHR46492:SF1">
    <property type="entry name" value="DYNEIN AXONEMAL ASSEMBLY FACTOR 4"/>
    <property type="match status" value="1"/>
</dbReference>
<evidence type="ECO:0000259" key="2">
    <source>
        <dbReference type="PROSITE" id="PS51203"/>
    </source>
</evidence>
<dbReference type="PANTHER" id="PTHR46492">
    <property type="entry name" value="DYNEIN ASSEMBLY FACTOR 4, AXONEMAL"/>
    <property type="match status" value="1"/>
</dbReference>
<feature type="region of interest" description="Disordered" evidence="1">
    <location>
        <begin position="216"/>
        <end position="245"/>
    </location>
</feature>
<dbReference type="GO" id="GO:0003341">
    <property type="term" value="P:cilium movement"/>
    <property type="evidence" value="ECO:0007669"/>
    <property type="project" value="TreeGrafter"/>
</dbReference>
<reference evidence="3" key="1">
    <citation type="submission" date="2013-10" db="EMBL/GenBank/DDBJ databases">
        <title>Genomic analysis of the causative agents of coccidiosis in chickens.</title>
        <authorList>
            <person name="Reid A.J."/>
            <person name="Blake D."/>
            <person name="Billington K."/>
            <person name="Browne H."/>
            <person name="Dunn M."/>
            <person name="Hung S."/>
            <person name="Kawahara F."/>
            <person name="Miranda-Saavedra D."/>
            <person name="Mourier T."/>
            <person name="Nagra H."/>
            <person name="Otto T.D."/>
            <person name="Rawlings N."/>
            <person name="Sanchez A."/>
            <person name="Sanders M."/>
            <person name="Subramaniam C."/>
            <person name="Tay Y."/>
            <person name="Dear P."/>
            <person name="Doerig C."/>
            <person name="Gruber A."/>
            <person name="Parkinson J."/>
            <person name="Shirley M."/>
            <person name="Wan K.L."/>
            <person name="Berriman M."/>
            <person name="Tomley F."/>
            <person name="Pain A."/>
        </authorList>
    </citation>
    <scope>NUCLEOTIDE SEQUENCE [LARGE SCALE GENOMIC DNA]</scope>
    <source>
        <strain evidence="3">Houghton</strain>
    </source>
</reference>
<reference evidence="3" key="2">
    <citation type="submission" date="2013-10" db="EMBL/GenBank/DDBJ databases">
        <authorList>
            <person name="Aslett M."/>
        </authorList>
    </citation>
    <scope>NUCLEOTIDE SEQUENCE [LARGE SCALE GENOMIC DNA]</scope>
    <source>
        <strain evidence="3">Houghton</strain>
    </source>
</reference>
<dbReference type="SUPFAM" id="SSF49764">
    <property type="entry name" value="HSP20-like chaperones"/>
    <property type="match status" value="1"/>
</dbReference>
<dbReference type="Proteomes" id="UP000018201">
    <property type="component" value="Unassembled WGS sequence"/>
</dbReference>
<feature type="region of interest" description="Disordered" evidence="1">
    <location>
        <begin position="678"/>
        <end position="700"/>
    </location>
</feature>
<dbReference type="Gene3D" id="2.60.40.790">
    <property type="match status" value="1"/>
</dbReference>
<gene>
    <name evidence="3" type="ORF">EPH_0003750</name>
</gene>
<dbReference type="InterPro" id="IPR052004">
    <property type="entry name" value="Dynein_assembly_factor_4"/>
</dbReference>
<evidence type="ECO:0000313" key="3">
    <source>
        <dbReference type="EMBL" id="CDI74876.1"/>
    </source>
</evidence>
<feature type="region of interest" description="Disordered" evidence="1">
    <location>
        <begin position="172"/>
        <end position="196"/>
    </location>
</feature>
<dbReference type="VEuPathDB" id="ToxoDB:EPH_0003750"/>
<dbReference type="GO" id="GO:0036159">
    <property type="term" value="P:inner dynein arm assembly"/>
    <property type="evidence" value="ECO:0007669"/>
    <property type="project" value="TreeGrafter"/>
</dbReference>
<evidence type="ECO:0000313" key="4">
    <source>
        <dbReference type="Proteomes" id="UP000018201"/>
    </source>
</evidence>
<dbReference type="InterPro" id="IPR019734">
    <property type="entry name" value="TPR_rpt"/>
</dbReference>
<organism evidence="3 4">
    <name type="scientific">Eimeria praecox</name>
    <dbReference type="NCBI Taxonomy" id="51316"/>
    <lineage>
        <taxon>Eukaryota</taxon>
        <taxon>Sar</taxon>
        <taxon>Alveolata</taxon>
        <taxon>Apicomplexa</taxon>
        <taxon>Conoidasida</taxon>
        <taxon>Coccidia</taxon>
        <taxon>Eucoccidiorida</taxon>
        <taxon>Eimeriorina</taxon>
        <taxon>Eimeriidae</taxon>
        <taxon>Eimeria</taxon>
    </lineage>
</organism>